<dbReference type="GO" id="GO:0004725">
    <property type="term" value="F:protein tyrosine phosphatase activity"/>
    <property type="evidence" value="ECO:0007669"/>
    <property type="project" value="UniProtKB-EC"/>
</dbReference>
<dbReference type="PROSITE" id="PS50056">
    <property type="entry name" value="TYR_PHOSPHATASE_2"/>
    <property type="match status" value="1"/>
</dbReference>
<feature type="chain" id="PRO_5039257709" evidence="1">
    <location>
        <begin position="26"/>
        <end position="268"/>
    </location>
</feature>
<dbReference type="InterPro" id="IPR026893">
    <property type="entry name" value="Tyr/Ser_Pase_IphP-type"/>
</dbReference>
<evidence type="ECO:0000313" key="3">
    <source>
        <dbReference type="EMBL" id="OXR40941.1"/>
    </source>
</evidence>
<comment type="caution">
    <text evidence="3">The sequence shown here is derived from an EMBL/GenBank/DDBJ whole genome shotgun (WGS) entry which is preliminary data.</text>
</comment>
<gene>
    <name evidence="3" type="primary">iphP_4</name>
    <name evidence="3" type="ORF">B7C42_06907</name>
</gene>
<dbReference type="EC" id="3.1.3.48" evidence="3"/>
<keyword evidence="3" id="KW-0378">Hydrolase</keyword>
<dbReference type="Proteomes" id="UP000215506">
    <property type="component" value="Unassembled WGS sequence"/>
</dbReference>
<dbReference type="Pfam" id="PF13350">
    <property type="entry name" value="Y_phosphatase3"/>
    <property type="match status" value="1"/>
</dbReference>
<sequence>MAHRSIRLAATVAAGALIATGPALGVAVAADPPAAPSSVSANTEDRSLHLASVQNARDIGGYRTTDGHVVRTGLVIRTADLRKLSAADSAALSARGLRVVDDLRTSYERALGPDRVPVGATLNIRDVIGQAPPQVMASTLSAGSDLYRAFITAPGASEAFAGVLHDIAGSDGPVLFHCSAGKDRTGWTAAVLLTILGVDRDTVNYDFLLSNYYRDAAEGDTINGVVQSALDSAFDQVDRSYGSFDNYVHDGLKLTDGDIATLKAKLLS</sequence>
<organism evidence="3 4">
    <name type="scientific">Nocardia cerradoensis</name>
    <dbReference type="NCBI Taxonomy" id="85688"/>
    <lineage>
        <taxon>Bacteria</taxon>
        <taxon>Bacillati</taxon>
        <taxon>Actinomycetota</taxon>
        <taxon>Actinomycetes</taxon>
        <taxon>Mycobacteriales</taxon>
        <taxon>Nocardiaceae</taxon>
        <taxon>Nocardia</taxon>
    </lineage>
</organism>
<proteinExistence type="predicted"/>
<protein>
    <submittedName>
        <fullName evidence="3">Tyrosine-protein phosphatase</fullName>
        <ecNumber evidence="3">3.1.3.48</ecNumber>
    </submittedName>
</protein>
<dbReference type="InterPro" id="IPR000387">
    <property type="entry name" value="Tyr_Pase_dom"/>
</dbReference>
<reference evidence="3 4" key="1">
    <citation type="submission" date="2017-07" db="EMBL/GenBank/DDBJ databases">
        <title>First draft Genome Sequence of Nocardia cerradoensis isolated from human infection.</title>
        <authorList>
            <person name="Carrasco G."/>
        </authorList>
    </citation>
    <scope>NUCLEOTIDE SEQUENCE [LARGE SCALE GENOMIC DNA]</scope>
    <source>
        <strain evidence="3 4">CNM20130759</strain>
    </source>
</reference>
<dbReference type="RefSeq" id="WP_094027874.1">
    <property type="nucleotide sequence ID" value="NZ_NGAF01000024.1"/>
</dbReference>
<evidence type="ECO:0000259" key="2">
    <source>
        <dbReference type="PROSITE" id="PS50056"/>
    </source>
</evidence>
<dbReference type="EMBL" id="NGAF01000024">
    <property type="protein sequence ID" value="OXR40941.1"/>
    <property type="molecule type" value="Genomic_DNA"/>
</dbReference>
<dbReference type="Gene3D" id="3.90.190.10">
    <property type="entry name" value="Protein tyrosine phosphatase superfamily"/>
    <property type="match status" value="1"/>
</dbReference>
<feature type="signal peptide" evidence="1">
    <location>
        <begin position="1"/>
        <end position="25"/>
    </location>
</feature>
<evidence type="ECO:0000313" key="4">
    <source>
        <dbReference type="Proteomes" id="UP000215506"/>
    </source>
</evidence>
<keyword evidence="4" id="KW-1185">Reference proteome</keyword>
<dbReference type="SUPFAM" id="SSF52799">
    <property type="entry name" value="(Phosphotyrosine protein) phosphatases II"/>
    <property type="match status" value="1"/>
</dbReference>
<dbReference type="PROSITE" id="PS00383">
    <property type="entry name" value="TYR_PHOSPHATASE_1"/>
    <property type="match status" value="1"/>
</dbReference>
<keyword evidence="1" id="KW-0732">Signal</keyword>
<name>A0A231GWQ8_9NOCA</name>
<accession>A0A231GWQ8</accession>
<feature type="domain" description="Tyrosine specific protein phosphatases" evidence="2">
    <location>
        <begin position="158"/>
        <end position="199"/>
    </location>
</feature>
<evidence type="ECO:0000256" key="1">
    <source>
        <dbReference type="SAM" id="SignalP"/>
    </source>
</evidence>
<dbReference type="InterPro" id="IPR029021">
    <property type="entry name" value="Prot-tyrosine_phosphatase-like"/>
</dbReference>
<dbReference type="InterPro" id="IPR016130">
    <property type="entry name" value="Tyr_Pase_AS"/>
</dbReference>
<dbReference type="AlphaFoldDB" id="A0A231GWQ8"/>